<dbReference type="AlphaFoldDB" id="Q2QPY0"/>
<accession>Q2QPY0</accession>
<name>Q2QPY0_ORYSJ</name>
<reference evidence="1" key="2">
    <citation type="submission" date="2005-04" db="EMBL/GenBank/DDBJ databases">
        <authorList>
            <person name="Buell C.R."/>
            <person name="Wing R.A."/>
            <person name="McCombie W.A."/>
            <person name="Ouyang S."/>
        </authorList>
    </citation>
    <scope>NUCLEOTIDE SEQUENCE</scope>
</reference>
<sequence length="52" mass="5477">MTKTTTMAGLESGGSNTATIGRGGSIVLGLGRGDDDGERVSKRILWRRLLSK</sequence>
<reference evidence="1" key="3">
    <citation type="submission" date="2006-01" db="EMBL/GenBank/DDBJ databases">
        <authorList>
            <person name="Buell R."/>
        </authorList>
    </citation>
    <scope>NUCLEOTIDE SEQUENCE</scope>
</reference>
<evidence type="ECO:0000313" key="1">
    <source>
        <dbReference type="EMBL" id="ABA99112.1"/>
    </source>
</evidence>
<proteinExistence type="predicted"/>
<protein>
    <submittedName>
        <fullName evidence="1">Uncharacterized protein</fullName>
    </submittedName>
</protein>
<organism evidence="1">
    <name type="scientific">Oryza sativa subsp. japonica</name>
    <name type="common">Rice</name>
    <dbReference type="NCBI Taxonomy" id="39947"/>
    <lineage>
        <taxon>Eukaryota</taxon>
        <taxon>Viridiplantae</taxon>
        <taxon>Streptophyta</taxon>
        <taxon>Embryophyta</taxon>
        <taxon>Tracheophyta</taxon>
        <taxon>Spermatophyta</taxon>
        <taxon>Magnoliopsida</taxon>
        <taxon>Liliopsida</taxon>
        <taxon>Poales</taxon>
        <taxon>Poaceae</taxon>
        <taxon>BOP clade</taxon>
        <taxon>Oryzoideae</taxon>
        <taxon>Oryzeae</taxon>
        <taxon>Oryzinae</taxon>
        <taxon>Oryza</taxon>
        <taxon>Oryza sativa</taxon>
    </lineage>
</organism>
<dbReference type="EMBL" id="DP000011">
    <property type="protein sequence ID" value="ABA99112.1"/>
    <property type="molecule type" value="Genomic_DNA"/>
</dbReference>
<gene>
    <name evidence="1" type="ordered locus">LOC_Os12g32910</name>
</gene>
<reference evidence="1" key="1">
    <citation type="journal article" date="2005" name="BMC Biol.">
        <title>The sequence of rice chromosomes 11 and 12, rich in disease resistance genes and recent gene duplications.</title>
        <authorList>
            <consortium name="The rice chromosomes 11 and 12 sequencing consortia"/>
        </authorList>
    </citation>
    <scope>NUCLEOTIDE SEQUENCE [LARGE SCALE GENOMIC DNA]</scope>
</reference>